<organism evidence="1 2">
    <name type="scientific">Hypoxylon rubiginosum</name>
    <dbReference type="NCBI Taxonomy" id="110542"/>
    <lineage>
        <taxon>Eukaryota</taxon>
        <taxon>Fungi</taxon>
        <taxon>Dikarya</taxon>
        <taxon>Ascomycota</taxon>
        <taxon>Pezizomycotina</taxon>
        <taxon>Sordariomycetes</taxon>
        <taxon>Xylariomycetidae</taxon>
        <taxon>Xylariales</taxon>
        <taxon>Hypoxylaceae</taxon>
        <taxon>Hypoxylon</taxon>
    </lineage>
</organism>
<dbReference type="EMBL" id="MU393433">
    <property type="protein sequence ID" value="KAI4869032.1"/>
    <property type="molecule type" value="Genomic_DNA"/>
</dbReference>
<evidence type="ECO:0000313" key="2">
    <source>
        <dbReference type="Proteomes" id="UP001497700"/>
    </source>
</evidence>
<evidence type="ECO:0000313" key="1">
    <source>
        <dbReference type="EMBL" id="KAI4869032.1"/>
    </source>
</evidence>
<reference evidence="1 2" key="1">
    <citation type="journal article" date="2022" name="New Phytol.">
        <title>Ecological generalism drives hyperdiversity of secondary metabolite gene clusters in xylarialean endophytes.</title>
        <authorList>
            <person name="Franco M.E.E."/>
            <person name="Wisecaver J.H."/>
            <person name="Arnold A.E."/>
            <person name="Ju Y.M."/>
            <person name="Slot J.C."/>
            <person name="Ahrendt S."/>
            <person name="Moore L.P."/>
            <person name="Eastman K.E."/>
            <person name="Scott K."/>
            <person name="Konkel Z."/>
            <person name="Mondo S.J."/>
            <person name="Kuo A."/>
            <person name="Hayes R.D."/>
            <person name="Haridas S."/>
            <person name="Andreopoulos B."/>
            <person name="Riley R."/>
            <person name="LaButti K."/>
            <person name="Pangilinan J."/>
            <person name="Lipzen A."/>
            <person name="Amirebrahimi M."/>
            <person name="Yan J."/>
            <person name="Adam C."/>
            <person name="Keymanesh K."/>
            <person name="Ng V."/>
            <person name="Louie K."/>
            <person name="Northen T."/>
            <person name="Drula E."/>
            <person name="Henrissat B."/>
            <person name="Hsieh H.M."/>
            <person name="Youens-Clark K."/>
            <person name="Lutzoni F."/>
            <person name="Miadlikowska J."/>
            <person name="Eastwood D.C."/>
            <person name="Hamelin R.C."/>
            <person name="Grigoriev I.V."/>
            <person name="U'Ren J.M."/>
        </authorList>
    </citation>
    <scope>NUCLEOTIDE SEQUENCE [LARGE SCALE GENOMIC DNA]</scope>
    <source>
        <strain evidence="1 2">CBS 119005</strain>
    </source>
</reference>
<accession>A0ACB9ZBA4</accession>
<keyword evidence="2" id="KW-1185">Reference proteome</keyword>
<dbReference type="Proteomes" id="UP001497700">
    <property type="component" value="Unassembled WGS sequence"/>
</dbReference>
<sequence length="298" mass="31300">MRAQSLLSTLPILGAHGARILQSNDDGWAELYIRSLNEALNEAGHDVVLSAPAENKSGSGSTDVEPSSRTQACQYDSCPANSGPIGTNATNTRLNWVNSFPVTSVRYGIDTIAPQFFNGEAPELIVSGPNVGSNLFLSVPFSGTVGVAVYATHEAGIPALAFSGASDGTLAFNTSPVPARSTVYAQLATQLTNAVLDAGAPYLPEDVWLNVNFPKVEGDCTDPANFEWVLSRINPGLFSEQDVEWCGGTRLPTESSVIDAGGCRISVSVGDSTDKTTAPAEKQAVVLEKLSSMFTCLP</sequence>
<gene>
    <name evidence="1" type="ORF">F4820DRAFT_60064</name>
</gene>
<name>A0ACB9ZBA4_9PEZI</name>
<comment type="caution">
    <text evidence="1">The sequence shown here is derived from an EMBL/GenBank/DDBJ whole genome shotgun (WGS) entry which is preliminary data.</text>
</comment>
<proteinExistence type="predicted"/>
<protein>
    <submittedName>
        <fullName evidence="1">Sure-like protein</fullName>
    </submittedName>
</protein>